<reference evidence="16" key="1">
    <citation type="submission" date="2022-05" db="EMBL/GenBank/DDBJ databases">
        <authorList>
            <person name="Okamura Y."/>
        </authorList>
    </citation>
    <scope>NUCLEOTIDE SEQUENCE</scope>
</reference>
<evidence type="ECO:0000256" key="1">
    <source>
        <dbReference type="ARBA" id="ARBA00003113"/>
    </source>
</evidence>
<evidence type="ECO:0000256" key="2">
    <source>
        <dbReference type="ARBA" id="ARBA00004173"/>
    </source>
</evidence>
<dbReference type="InterPro" id="IPR015928">
    <property type="entry name" value="Aconitase/3IPM_dehydase_swvl"/>
</dbReference>
<dbReference type="GO" id="GO:0005829">
    <property type="term" value="C:cytosol"/>
    <property type="evidence" value="ECO:0007669"/>
    <property type="project" value="TreeGrafter"/>
</dbReference>
<evidence type="ECO:0000256" key="7">
    <source>
        <dbReference type="ARBA" id="ARBA00022946"/>
    </source>
</evidence>
<dbReference type="PROSITE" id="PS00450">
    <property type="entry name" value="ACONITASE_1"/>
    <property type="match status" value="1"/>
</dbReference>
<comment type="pathway">
    <text evidence="3">Carbohydrate metabolism; tricarboxylic acid cycle; isocitrate from oxaloacetate: step 2/2.</text>
</comment>
<dbReference type="FunFam" id="3.20.19.10:FF:000002">
    <property type="entry name" value="Aconitate hydratase, mitochondrial"/>
    <property type="match status" value="1"/>
</dbReference>
<evidence type="ECO:0000259" key="15">
    <source>
        <dbReference type="Pfam" id="PF00694"/>
    </source>
</evidence>
<dbReference type="InterPro" id="IPR036008">
    <property type="entry name" value="Aconitase_4Fe-4S_dom"/>
</dbReference>
<dbReference type="NCBIfam" id="NF005558">
    <property type="entry name" value="PRK07229.1"/>
    <property type="match status" value="1"/>
</dbReference>
<evidence type="ECO:0000313" key="17">
    <source>
        <dbReference type="Proteomes" id="UP001152562"/>
    </source>
</evidence>
<evidence type="ECO:0000259" key="14">
    <source>
        <dbReference type="Pfam" id="PF00330"/>
    </source>
</evidence>
<dbReference type="FunFam" id="3.30.499.10:FF:000004">
    <property type="entry name" value="Aconitate hydratase, mitochondrial"/>
    <property type="match status" value="1"/>
</dbReference>
<evidence type="ECO:0000256" key="6">
    <source>
        <dbReference type="ARBA" id="ARBA00022723"/>
    </source>
</evidence>
<dbReference type="SUPFAM" id="SSF52016">
    <property type="entry name" value="LeuD/IlvD-like"/>
    <property type="match status" value="1"/>
</dbReference>
<keyword evidence="8 13" id="KW-0408">Iron</keyword>
<keyword evidence="10 13" id="KW-0496">Mitochondrion</keyword>
<keyword evidence="7 13" id="KW-0809">Transit peptide</keyword>
<comment type="function">
    <text evidence="1">Catalyzes the isomerization of citrate to isocitrate via cis-aconitate.</text>
</comment>
<evidence type="ECO:0000256" key="10">
    <source>
        <dbReference type="ARBA" id="ARBA00023128"/>
    </source>
</evidence>
<dbReference type="Proteomes" id="UP001152562">
    <property type="component" value="Unassembled WGS sequence"/>
</dbReference>
<keyword evidence="9 13" id="KW-0411">Iron-sulfur</keyword>
<proteinExistence type="inferred from homology"/>
<evidence type="ECO:0000256" key="12">
    <source>
        <dbReference type="ARBA" id="ARBA00023501"/>
    </source>
</evidence>
<dbReference type="InterPro" id="IPR006248">
    <property type="entry name" value="Aconitase_mito-like"/>
</dbReference>
<dbReference type="GO" id="GO:0003994">
    <property type="term" value="F:aconitate hydratase activity"/>
    <property type="evidence" value="ECO:0007669"/>
    <property type="project" value="UniProtKB-EC"/>
</dbReference>
<name>A0A9P0SHM9_PIEBR</name>
<dbReference type="InterPro" id="IPR000573">
    <property type="entry name" value="AconitaseA/IPMdHydase_ssu_swvl"/>
</dbReference>
<evidence type="ECO:0000313" key="16">
    <source>
        <dbReference type="EMBL" id="CAH3831416.1"/>
    </source>
</evidence>
<feature type="domain" description="Aconitase A/isopropylmalate dehydratase small subunit swivel" evidence="15">
    <location>
        <begin position="590"/>
        <end position="717"/>
    </location>
</feature>
<keyword evidence="5" id="KW-0816">Tricarboxylic acid cycle</keyword>
<dbReference type="PANTHER" id="PTHR43160">
    <property type="entry name" value="ACONITATE HYDRATASE B"/>
    <property type="match status" value="1"/>
</dbReference>
<dbReference type="InterPro" id="IPR018136">
    <property type="entry name" value="Aconitase_4Fe-4S_BS"/>
</dbReference>
<evidence type="ECO:0000256" key="13">
    <source>
        <dbReference type="RuleBase" id="RU362107"/>
    </source>
</evidence>
<dbReference type="CDD" id="cd01584">
    <property type="entry name" value="AcnA_Mitochondrial"/>
    <property type="match status" value="1"/>
</dbReference>
<dbReference type="EMBL" id="CALOZG010000001">
    <property type="protein sequence ID" value="CAH3831416.1"/>
    <property type="molecule type" value="Genomic_DNA"/>
</dbReference>
<sequence length="788" mass="85334">MAHCMRVLHGQGSRTRAVLLEIQQRCFSVSPLTAAAAQVAMSRFDKAPLPYEKLTKNLEVVKKRLGRDMTLSEKVLYSHLDDPKGQDIERGTSYLRLRPDRVAMQDATAQMAMLQFISSGLPTVAVPSTIHCDHLIEAQIGGTEDLARAKDINKEVYKFLETAGAKYGVGFWKPGSGIIHQIILENYAFPGLLMIGTDSHTPNGGGLGGLCIGVGGADAVDVMADIPWELKCPKVIGVKLTGKLSGWTSPKDVILKVAGILTVKGGTGAIVEYHGPGVDSISCTGMATICNMGAEIGATTSVFPYNSRMEAYLKSTGRDGVASAANSFKHLLTPDPKAPYDELIEINLSTLEPHVNGPFTPDLANPISKLGEAAKKNDWPVDIRVGLIGSCTNSSYEDMGRCASIVKEAINHGLKSKIPFNVTPGSEQVRATIERDGIAQTLRDFGGTVLANACGPCIGQWDRKDVKKGEKNTIVTSYNRNFTGRNDANPATHCFVTSPELVTALSIAGRLDFNPVTDELTGKDGKKFRLSDPYGDELPARGFDPGQDTYEHPPADGSKVNVEVLPTSDRLQLLEPFDKWSGKDLTDLTILIKVKGKCTTDHISAAGPWLKYRGHLDNISNNMFITATNAENGELNKVRNQVTGEWGPVPGTARAYKAASVPWCVIGDENYGEGSSREHAALEPRHLGGRAIIVKSFARIHETNLKKQGLLPLTFANASDYDKIQPTDKISLLGLKDLAPGKQLECEIKHKDGKSERIKLNHSMNEQQISWFKAGSALNRMKEIAAGK</sequence>
<accession>A0A9P0SHM9</accession>
<protein>
    <recommendedName>
        <fullName evidence="13">Aconitate hydratase, mitochondrial</fullName>
        <shortName evidence="13">Aconitase</shortName>
        <ecNumber evidence="13">4.2.1.3</ecNumber>
    </recommendedName>
</protein>
<dbReference type="Gene3D" id="3.40.1060.10">
    <property type="entry name" value="Aconitase, Domain 2"/>
    <property type="match status" value="1"/>
</dbReference>
<dbReference type="FunFam" id="3.30.499.10:FF:000003">
    <property type="entry name" value="Aconitate hydratase, mitochondrial"/>
    <property type="match status" value="1"/>
</dbReference>
<comment type="catalytic activity">
    <reaction evidence="12 13">
        <text>citrate = D-threo-isocitrate</text>
        <dbReference type="Rhea" id="RHEA:10336"/>
        <dbReference type="ChEBI" id="CHEBI:15562"/>
        <dbReference type="ChEBI" id="CHEBI:16947"/>
        <dbReference type="EC" id="4.2.1.3"/>
    </reaction>
</comment>
<dbReference type="InterPro" id="IPR015931">
    <property type="entry name" value="Acnase/IPM_dHydase_lsu_aba_1/3"/>
</dbReference>
<keyword evidence="17" id="KW-1185">Reference proteome</keyword>
<feature type="domain" description="Aconitase/3-isopropylmalate dehydratase large subunit alpha/beta/alpha" evidence="14">
    <location>
        <begin position="73"/>
        <end position="509"/>
    </location>
</feature>
<dbReference type="FunFam" id="3.40.1060.10:FF:000001">
    <property type="entry name" value="Aconitate hydratase, mitochondrial"/>
    <property type="match status" value="1"/>
</dbReference>
<comment type="cofactor">
    <cofactor evidence="13">
        <name>[4Fe-4S] cluster</name>
        <dbReference type="ChEBI" id="CHEBI:49883"/>
    </cofactor>
    <text evidence="13">Binds 1 [4Fe-4S] cluster per subunit.</text>
</comment>
<dbReference type="CDD" id="cd01578">
    <property type="entry name" value="AcnA_Mitochon_Swivel"/>
    <property type="match status" value="1"/>
</dbReference>
<dbReference type="Pfam" id="PF00330">
    <property type="entry name" value="Aconitase"/>
    <property type="match status" value="1"/>
</dbReference>
<evidence type="ECO:0000256" key="5">
    <source>
        <dbReference type="ARBA" id="ARBA00022532"/>
    </source>
</evidence>
<comment type="similarity">
    <text evidence="4 13">Belongs to the aconitase/IPM isomerase family.</text>
</comment>
<evidence type="ECO:0000256" key="4">
    <source>
        <dbReference type="ARBA" id="ARBA00007185"/>
    </source>
</evidence>
<dbReference type="GO" id="GO:0046872">
    <property type="term" value="F:metal ion binding"/>
    <property type="evidence" value="ECO:0007669"/>
    <property type="project" value="UniProtKB-UniRule"/>
</dbReference>
<gene>
    <name evidence="16" type="ORF">PIBRA_LOCUS152</name>
</gene>
<evidence type="ECO:0000256" key="11">
    <source>
        <dbReference type="ARBA" id="ARBA00023239"/>
    </source>
</evidence>
<comment type="caution">
    <text evidence="16">The sequence shown here is derived from an EMBL/GenBank/DDBJ whole genome shotgun (WGS) entry which is preliminary data.</text>
</comment>
<dbReference type="Gene3D" id="3.20.19.10">
    <property type="entry name" value="Aconitase, domain 4"/>
    <property type="match status" value="1"/>
</dbReference>
<dbReference type="GO" id="GO:0005739">
    <property type="term" value="C:mitochondrion"/>
    <property type="evidence" value="ECO:0007669"/>
    <property type="project" value="UniProtKB-SubCell"/>
</dbReference>
<dbReference type="PANTHER" id="PTHR43160:SF3">
    <property type="entry name" value="ACONITATE HYDRATASE, MITOCHONDRIAL"/>
    <property type="match status" value="1"/>
</dbReference>
<dbReference type="Pfam" id="PF00694">
    <property type="entry name" value="Aconitase_C"/>
    <property type="match status" value="1"/>
</dbReference>
<evidence type="ECO:0000256" key="8">
    <source>
        <dbReference type="ARBA" id="ARBA00023004"/>
    </source>
</evidence>
<dbReference type="Gene3D" id="3.30.499.10">
    <property type="entry name" value="Aconitase, domain 3"/>
    <property type="match status" value="2"/>
</dbReference>
<dbReference type="EC" id="4.2.1.3" evidence="13"/>
<evidence type="ECO:0000256" key="3">
    <source>
        <dbReference type="ARBA" id="ARBA00004717"/>
    </source>
</evidence>
<dbReference type="PRINTS" id="PR00415">
    <property type="entry name" value="ACONITASE"/>
</dbReference>
<comment type="subcellular location">
    <subcellularLocation>
        <location evidence="2 13">Mitochondrion</location>
    </subcellularLocation>
</comment>
<dbReference type="InterPro" id="IPR001030">
    <property type="entry name" value="Acoase/IPM_deHydtase_lsu_aba"/>
</dbReference>
<dbReference type="NCBIfam" id="TIGR01340">
    <property type="entry name" value="aconitase_mito"/>
    <property type="match status" value="1"/>
</dbReference>
<dbReference type="InterPro" id="IPR015932">
    <property type="entry name" value="Aconitase_dom2"/>
</dbReference>
<keyword evidence="11 13" id="KW-0456">Lyase</keyword>
<dbReference type="SUPFAM" id="SSF53732">
    <property type="entry name" value="Aconitase iron-sulfur domain"/>
    <property type="match status" value="1"/>
</dbReference>
<dbReference type="PROSITE" id="PS01244">
    <property type="entry name" value="ACONITASE_2"/>
    <property type="match status" value="1"/>
</dbReference>
<organism evidence="16 17">
    <name type="scientific">Pieris brassicae</name>
    <name type="common">White butterfly</name>
    <name type="synonym">Large white butterfly</name>
    <dbReference type="NCBI Taxonomy" id="7116"/>
    <lineage>
        <taxon>Eukaryota</taxon>
        <taxon>Metazoa</taxon>
        <taxon>Ecdysozoa</taxon>
        <taxon>Arthropoda</taxon>
        <taxon>Hexapoda</taxon>
        <taxon>Insecta</taxon>
        <taxon>Pterygota</taxon>
        <taxon>Neoptera</taxon>
        <taxon>Endopterygota</taxon>
        <taxon>Lepidoptera</taxon>
        <taxon>Glossata</taxon>
        <taxon>Ditrysia</taxon>
        <taxon>Papilionoidea</taxon>
        <taxon>Pieridae</taxon>
        <taxon>Pierinae</taxon>
        <taxon>Pieris</taxon>
    </lineage>
</organism>
<dbReference type="GO" id="GO:0006099">
    <property type="term" value="P:tricarboxylic acid cycle"/>
    <property type="evidence" value="ECO:0007669"/>
    <property type="project" value="UniProtKB-KW"/>
</dbReference>
<dbReference type="GO" id="GO:0051539">
    <property type="term" value="F:4 iron, 4 sulfur cluster binding"/>
    <property type="evidence" value="ECO:0007669"/>
    <property type="project" value="UniProtKB-UniRule"/>
</dbReference>
<evidence type="ECO:0000256" key="9">
    <source>
        <dbReference type="ARBA" id="ARBA00023014"/>
    </source>
</evidence>
<dbReference type="AlphaFoldDB" id="A0A9P0SHM9"/>
<keyword evidence="6 13" id="KW-0479">Metal-binding</keyword>
<dbReference type="InterPro" id="IPR050926">
    <property type="entry name" value="Aconitase/IPM_isomerase"/>
</dbReference>